<reference evidence="2" key="2">
    <citation type="submission" date="2023-05" db="EMBL/GenBank/DDBJ databases">
        <authorList>
            <consortium name="Lawrence Berkeley National Laboratory"/>
            <person name="Steindorff A."/>
            <person name="Hensen N."/>
            <person name="Bonometti L."/>
            <person name="Westerberg I."/>
            <person name="Brannstrom I.O."/>
            <person name="Guillou S."/>
            <person name="Cros-Aarteil S."/>
            <person name="Calhoun S."/>
            <person name="Haridas S."/>
            <person name="Kuo A."/>
            <person name="Mondo S."/>
            <person name="Pangilinan J."/>
            <person name="Riley R."/>
            <person name="Labutti K."/>
            <person name="Andreopoulos B."/>
            <person name="Lipzen A."/>
            <person name="Chen C."/>
            <person name="Yanf M."/>
            <person name="Daum C."/>
            <person name="Ng V."/>
            <person name="Clum A."/>
            <person name="Ohm R."/>
            <person name="Martin F."/>
            <person name="Silar P."/>
            <person name="Natvig D."/>
            <person name="Lalanne C."/>
            <person name="Gautier V."/>
            <person name="Ament-Velasquez S.L."/>
            <person name="Kruys A."/>
            <person name="Hutchinson M.I."/>
            <person name="Powell A.J."/>
            <person name="Barry K."/>
            <person name="Miller A.N."/>
            <person name="Grigoriev I.V."/>
            <person name="Debuchy R."/>
            <person name="Gladieux P."/>
            <person name="Thoren M.H."/>
            <person name="Johannesson H."/>
        </authorList>
    </citation>
    <scope>NUCLEOTIDE SEQUENCE</scope>
    <source>
        <strain evidence="2">CBS 990.96</strain>
    </source>
</reference>
<evidence type="ECO:0000313" key="3">
    <source>
        <dbReference type="Proteomes" id="UP001301958"/>
    </source>
</evidence>
<dbReference type="Proteomes" id="UP001301958">
    <property type="component" value="Unassembled WGS sequence"/>
</dbReference>
<organism evidence="2 3">
    <name type="scientific">Podospora fimiseda</name>
    <dbReference type="NCBI Taxonomy" id="252190"/>
    <lineage>
        <taxon>Eukaryota</taxon>
        <taxon>Fungi</taxon>
        <taxon>Dikarya</taxon>
        <taxon>Ascomycota</taxon>
        <taxon>Pezizomycotina</taxon>
        <taxon>Sordariomycetes</taxon>
        <taxon>Sordariomycetidae</taxon>
        <taxon>Sordariales</taxon>
        <taxon>Podosporaceae</taxon>
        <taxon>Podospora</taxon>
    </lineage>
</organism>
<dbReference type="PANTHER" id="PTHR42678:SF34">
    <property type="entry name" value="OS04G0183300 PROTEIN"/>
    <property type="match status" value="1"/>
</dbReference>
<dbReference type="Pfam" id="PF01425">
    <property type="entry name" value="Amidase"/>
    <property type="match status" value="1"/>
</dbReference>
<accession>A0AAN6YQC5</accession>
<dbReference type="InterPro" id="IPR036928">
    <property type="entry name" value="AS_sf"/>
</dbReference>
<sequence>MNELLLTATATELATLLKSGELTSVQLVKVCLDQIANCDRSGPTLRAIVSTPPEKDILAVADRLDRERAARKIRGPFHSIPIILRDFINTDPSLGMPTTLGSYAFENSRPKSNAVVVETVRVSDQRS</sequence>
<comment type="caution">
    <text evidence="2">The sequence shown here is derived from an EMBL/GenBank/DDBJ whole genome shotgun (WGS) entry which is preliminary data.</text>
</comment>
<dbReference type="SUPFAM" id="SSF75304">
    <property type="entry name" value="Amidase signature (AS) enzymes"/>
    <property type="match status" value="1"/>
</dbReference>
<name>A0AAN6YQC5_9PEZI</name>
<gene>
    <name evidence="2" type="ORF">QBC38DRAFT_376078</name>
</gene>
<evidence type="ECO:0000313" key="2">
    <source>
        <dbReference type="EMBL" id="KAK4221990.1"/>
    </source>
</evidence>
<dbReference type="EMBL" id="MU865498">
    <property type="protein sequence ID" value="KAK4221990.1"/>
    <property type="molecule type" value="Genomic_DNA"/>
</dbReference>
<reference evidence="2" key="1">
    <citation type="journal article" date="2023" name="Mol. Phylogenet. Evol.">
        <title>Genome-scale phylogeny and comparative genomics of the fungal order Sordariales.</title>
        <authorList>
            <person name="Hensen N."/>
            <person name="Bonometti L."/>
            <person name="Westerberg I."/>
            <person name="Brannstrom I.O."/>
            <person name="Guillou S."/>
            <person name="Cros-Aarteil S."/>
            <person name="Calhoun S."/>
            <person name="Haridas S."/>
            <person name="Kuo A."/>
            <person name="Mondo S."/>
            <person name="Pangilinan J."/>
            <person name="Riley R."/>
            <person name="LaButti K."/>
            <person name="Andreopoulos B."/>
            <person name="Lipzen A."/>
            <person name="Chen C."/>
            <person name="Yan M."/>
            <person name="Daum C."/>
            <person name="Ng V."/>
            <person name="Clum A."/>
            <person name="Steindorff A."/>
            <person name="Ohm R.A."/>
            <person name="Martin F."/>
            <person name="Silar P."/>
            <person name="Natvig D.O."/>
            <person name="Lalanne C."/>
            <person name="Gautier V."/>
            <person name="Ament-Velasquez S.L."/>
            <person name="Kruys A."/>
            <person name="Hutchinson M.I."/>
            <person name="Powell A.J."/>
            <person name="Barry K."/>
            <person name="Miller A.N."/>
            <person name="Grigoriev I.V."/>
            <person name="Debuchy R."/>
            <person name="Gladieux P."/>
            <person name="Hiltunen Thoren M."/>
            <person name="Johannesson H."/>
        </authorList>
    </citation>
    <scope>NUCLEOTIDE SEQUENCE</scope>
    <source>
        <strain evidence="2">CBS 990.96</strain>
    </source>
</reference>
<dbReference type="InterPro" id="IPR023631">
    <property type="entry name" value="Amidase_dom"/>
</dbReference>
<dbReference type="PANTHER" id="PTHR42678">
    <property type="entry name" value="AMIDASE"/>
    <property type="match status" value="1"/>
</dbReference>
<proteinExistence type="predicted"/>
<protein>
    <submittedName>
        <fullName evidence="2">Amidase signature domain-containing protein</fullName>
    </submittedName>
</protein>
<dbReference type="AlphaFoldDB" id="A0AAN6YQC5"/>
<keyword evidence="3" id="KW-1185">Reference proteome</keyword>
<dbReference type="Gene3D" id="3.90.1300.10">
    <property type="entry name" value="Amidase signature (AS) domain"/>
    <property type="match status" value="1"/>
</dbReference>
<evidence type="ECO:0000259" key="1">
    <source>
        <dbReference type="Pfam" id="PF01425"/>
    </source>
</evidence>
<feature type="domain" description="Amidase" evidence="1">
    <location>
        <begin position="37"/>
        <end position="121"/>
    </location>
</feature>